<dbReference type="PROSITE" id="PS51406">
    <property type="entry name" value="FIBRINOGEN_C_2"/>
    <property type="match status" value="1"/>
</dbReference>
<keyword evidence="3" id="KW-1185">Reference proteome</keyword>
<reference evidence="2" key="1">
    <citation type="journal article" date="2023" name="G3 (Bethesda)">
        <title>A reference genome for the long-term kleptoplast-retaining sea slug Elysia crispata morphotype clarki.</title>
        <authorList>
            <person name="Eastman K.E."/>
            <person name="Pendleton A.L."/>
            <person name="Shaikh M.A."/>
            <person name="Suttiyut T."/>
            <person name="Ogas R."/>
            <person name="Tomko P."/>
            <person name="Gavelis G."/>
            <person name="Widhalm J.R."/>
            <person name="Wisecaver J.H."/>
        </authorList>
    </citation>
    <scope>NUCLEOTIDE SEQUENCE</scope>
    <source>
        <strain evidence="2">ECLA1</strain>
    </source>
</reference>
<dbReference type="EMBL" id="JAWDGP010001370">
    <property type="protein sequence ID" value="KAK3792506.1"/>
    <property type="molecule type" value="Genomic_DNA"/>
</dbReference>
<gene>
    <name evidence="2" type="ORF">RRG08_010128</name>
</gene>
<dbReference type="SMART" id="SM00186">
    <property type="entry name" value="FBG"/>
    <property type="match status" value="1"/>
</dbReference>
<feature type="domain" description="Fibrinogen C-terminal" evidence="1">
    <location>
        <begin position="1"/>
        <end position="177"/>
    </location>
</feature>
<dbReference type="InterPro" id="IPR036056">
    <property type="entry name" value="Fibrinogen-like_C"/>
</dbReference>
<evidence type="ECO:0000259" key="1">
    <source>
        <dbReference type="PROSITE" id="PS51406"/>
    </source>
</evidence>
<dbReference type="InterPro" id="IPR050373">
    <property type="entry name" value="Fibrinogen_C-term_domain"/>
</dbReference>
<dbReference type="GO" id="GO:0005615">
    <property type="term" value="C:extracellular space"/>
    <property type="evidence" value="ECO:0007669"/>
    <property type="project" value="TreeGrafter"/>
</dbReference>
<dbReference type="InterPro" id="IPR002181">
    <property type="entry name" value="Fibrinogen_a/b/g_C_dom"/>
</dbReference>
<evidence type="ECO:0000313" key="3">
    <source>
        <dbReference type="Proteomes" id="UP001283361"/>
    </source>
</evidence>
<proteinExistence type="predicted"/>
<evidence type="ECO:0000313" key="2">
    <source>
        <dbReference type="EMBL" id="KAK3792506.1"/>
    </source>
</evidence>
<dbReference type="SUPFAM" id="SSF56496">
    <property type="entry name" value="Fibrinogen C-terminal domain-like"/>
    <property type="match status" value="1"/>
</dbReference>
<protein>
    <recommendedName>
        <fullName evidence="1">Fibrinogen C-terminal domain-containing protein</fullName>
    </recommendedName>
</protein>
<accession>A0AAE1ASG6</accession>
<dbReference type="AlphaFoldDB" id="A0AAE1ASG6"/>
<dbReference type="PANTHER" id="PTHR19143">
    <property type="entry name" value="FIBRINOGEN/TENASCIN/ANGIOPOEITIN"/>
    <property type="match status" value="1"/>
</dbReference>
<dbReference type="Gene3D" id="3.90.215.10">
    <property type="entry name" value="Gamma Fibrinogen, chain A, domain 1"/>
    <property type="match status" value="1"/>
</dbReference>
<organism evidence="2 3">
    <name type="scientific">Elysia crispata</name>
    <name type="common">lettuce slug</name>
    <dbReference type="NCBI Taxonomy" id="231223"/>
    <lineage>
        <taxon>Eukaryota</taxon>
        <taxon>Metazoa</taxon>
        <taxon>Spiralia</taxon>
        <taxon>Lophotrochozoa</taxon>
        <taxon>Mollusca</taxon>
        <taxon>Gastropoda</taxon>
        <taxon>Heterobranchia</taxon>
        <taxon>Euthyneura</taxon>
        <taxon>Panpulmonata</taxon>
        <taxon>Sacoglossa</taxon>
        <taxon>Placobranchoidea</taxon>
        <taxon>Plakobranchidae</taxon>
        <taxon>Elysia</taxon>
    </lineage>
</organism>
<dbReference type="InterPro" id="IPR014716">
    <property type="entry name" value="Fibrinogen_a/b/g_C_1"/>
</dbReference>
<dbReference type="Proteomes" id="UP001283361">
    <property type="component" value="Unassembled WGS sequence"/>
</dbReference>
<comment type="caution">
    <text evidence="2">The sequence shown here is derived from an EMBL/GenBank/DDBJ whole genome shotgun (WGS) entry which is preliminary data.</text>
</comment>
<dbReference type="Pfam" id="PF00147">
    <property type="entry name" value="Fibrinogen_C"/>
    <property type="match status" value="1"/>
</dbReference>
<sequence>MPRRTVGGWIVFQRRSNGVQNFALNWADFREGFGNLSPEFWLGNEALHNLTNQNAYELRVDVRTKNGQDFYNTYTSFKIENETALYTLRLGSLSGGTIGEVPGRGFSYHNNMAFSTPDRDNDKLSSENCAALDTNGSFWNNKCSYVAPNAVYDNLAWHNGNIARGLVSIEMKLRRRA</sequence>
<name>A0AAE1ASG6_9GAST</name>